<dbReference type="GO" id="GO:0042393">
    <property type="term" value="F:histone binding"/>
    <property type="evidence" value="ECO:0007669"/>
    <property type="project" value="TreeGrafter"/>
</dbReference>
<gene>
    <name evidence="16" type="ORF">TBIB3V08_LOCUS6606</name>
</gene>
<feature type="region of interest" description="Disordered" evidence="13">
    <location>
        <begin position="326"/>
        <end position="345"/>
    </location>
</feature>
<evidence type="ECO:0000256" key="3">
    <source>
        <dbReference type="ARBA" id="ARBA00019805"/>
    </source>
</evidence>
<sequence>MFGMQSQKNMKETLWRAKRLTREMQAYWKRYDRVERETRRRQEKEAEEQRKLDGELMEAKRQQRKLNFLITQTELYAHFMSRKLGGANPQEQLRILSQLEEEKIPRLAAIDDYNTEAMKLKAKKNVQDAFSADQSRTRQFAHGVAHQELAEDFKLTETSISTEEERPQPAIFRGKLKHYQLKGMNWLANLYDQGINGILADEMGLGKTVQSIAFLCHIAEKYDAWGPFLIISPASTLHNWQQEMARFVPDFKVVPYWGNPQTCVPIIQTSGNTINLKAHIDKIHPALSKPAACPALGQRLNFSTSGSGTSASAAVLGSDDIEVSDEDLPTSLSKHPPKMKVHKEESTYSINRHTLKLHGAANMVNAMDIAFGKKKHVLCFAHLINLVSYRSVEAVPELALLIDKERKILRQFWDQKDLHTREASFHVVITSYQLVITDFKYFNRIKWQYLILDEAQALKSTNRQVPTSFHEYTTTFVRWKLLLGFSCRNRLLLSGTPIQNSMAELWALLHFIMPTLFDSHDEFNEWFSKDIESHAENKTGIDEKHLSRLHMILKPFMLRRIKKDVENELSDKIEVCNHPELFERREAKSPLFVRCEQYVLPKLVYEEGILSHSLPSKKHILENMLSVFFAENIYRSLQPSGKRKEVESCFSFTRFCSLSPAELQGLAVGGLVFVLLHAVHRTSMSSTLRHCYQWWPAAEHQFSSLFLLPPRLPSSGLIFTAVAGRSVYTYTTHIHHPMPETLEHRILRSRKVQQMWKQGGQQLFSLVEGVTIKQEVEEPSETATKTHNLVHKVLPPTKTPPTSPSKSLRSPKVPESKSPSKSHHEEEGRFSILPEFPHKPRDSTVLEFQPTDMPTFLYYTSPKVQTGSRDLYSSCANAAWGSIRHKHCFPRDGHQTLLYGCPESASLYMARNRLFHPPVLGGLAASVPRFGWSNILVPEWNQIIAACSSNENDQQPTFEDFVRMDDDVLVSEELTDDDIISEFLEIEQGEEAEGCETCEEPLEREKALETLHTYFEMSNINKQTLVTDAGKLYVLDGLLKRLKEQGHREYMWHRKHTYMRLDGSSKISERRDMVADFQTRQDIFVFLLSTRAGGLGINLTAADTVNSDTNSLPVLCYVRLIQVTIEHEKGNEDSIPVLCYVRLIQVTVEHEKGNEDSIPVLCYVRLIQVTVEHEKGNEDSIPVLCYVRLIQVTVEHEKGNEDSIPVLCYVRLIQVTVEHEKGNEDSIPVLCYVRLIQVTVEHEKGNEDSIPVLCYVRLIQVTVEHEKGNEDSIPVLCYVRLIQVTVEHEKGNEDSIPVLCYVRLIQVTVEHEKGNEDSIPVLCYVRLIQVTVEHEKGNEDSIPVLCYVRLIQVTVEHEKGNEDSIPVLCYVRLIQVTVEHEKGNEDSIPVLCYVRLIQVTVEHEKGNEDSLLVLSLAYCKNSALDYVATKAGQSHLVCSVGNIRMEFESQPGVLW</sequence>
<evidence type="ECO:0000256" key="11">
    <source>
        <dbReference type="RuleBase" id="RU368001"/>
    </source>
</evidence>
<dbReference type="InterPro" id="IPR001650">
    <property type="entry name" value="Helicase_C-like"/>
</dbReference>
<comment type="catalytic activity">
    <reaction evidence="11">
        <text>ATP + H2O = ADP + phosphate + H(+)</text>
        <dbReference type="Rhea" id="RHEA:13065"/>
        <dbReference type="ChEBI" id="CHEBI:15377"/>
        <dbReference type="ChEBI" id="CHEBI:15378"/>
        <dbReference type="ChEBI" id="CHEBI:30616"/>
        <dbReference type="ChEBI" id="CHEBI:43474"/>
        <dbReference type="ChEBI" id="CHEBI:456216"/>
    </reaction>
</comment>
<evidence type="ECO:0000256" key="10">
    <source>
        <dbReference type="ARBA" id="ARBA00023242"/>
    </source>
</evidence>
<dbReference type="GO" id="GO:0003677">
    <property type="term" value="F:DNA binding"/>
    <property type="evidence" value="ECO:0007669"/>
    <property type="project" value="UniProtKB-UniRule"/>
</dbReference>
<dbReference type="GO" id="GO:0006338">
    <property type="term" value="P:chromatin remodeling"/>
    <property type="evidence" value="ECO:0007669"/>
    <property type="project" value="UniProtKB-UniRule"/>
</dbReference>
<evidence type="ECO:0000256" key="9">
    <source>
        <dbReference type="ARBA" id="ARBA00023204"/>
    </source>
</evidence>
<dbReference type="InterPro" id="IPR050520">
    <property type="entry name" value="INO80/SWR1_helicase"/>
</dbReference>
<proteinExistence type="inferred from homology"/>
<dbReference type="InterPro" id="IPR038718">
    <property type="entry name" value="SNF2-like_sf"/>
</dbReference>
<keyword evidence="6 11" id="KW-0378">Hydrolase</keyword>
<dbReference type="EC" id="3.6.4.-" evidence="11"/>
<comment type="subcellular location">
    <subcellularLocation>
        <location evidence="1 11">Nucleus</location>
    </subcellularLocation>
</comment>
<protein>
    <recommendedName>
        <fullName evidence="3 11">Chromatin-remodeling ATPase INO80</fullName>
        <ecNumber evidence="11">3.6.4.-</ecNumber>
    </recommendedName>
</protein>
<dbReference type="Pfam" id="PF13892">
    <property type="entry name" value="DBINO"/>
    <property type="match status" value="1"/>
</dbReference>
<evidence type="ECO:0000259" key="15">
    <source>
        <dbReference type="PROSITE" id="PS51413"/>
    </source>
</evidence>
<keyword evidence="4" id="KW-0547">Nucleotide-binding</keyword>
<feature type="region of interest" description="Disordered" evidence="13">
    <location>
        <begin position="778"/>
        <end position="836"/>
    </location>
</feature>
<dbReference type="SUPFAM" id="SSF52540">
    <property type="entry name" value="P-loop containing nucleoside triphosphate hydrolases"/>
    <property type="match status" value="3"/>
</dbReference>
<evidence type="ECO:0000313" key="16">
    <source>
        <dbReference type="EMBL" id="CAD7444223.1"/>
    </source>
</evidence>
<dbReference type="GO" id="GO:0006281">
    <property type="term" value="P:DNA repair"/>
    <property type="evidence" value="ECO:0007669"/>
    <property type="project" value="UniProtKB-UniRule"/>
</dbReference>
<dbReference type="InterPro" id="IPR027417">
    <property type="entry name" value="P-loop_NTPase"/>
</dbReference>
<evidence type="ECO:0000256" key="5">
    <source>
        <dbReference type="ARBA" id="ARBA00022763"/>
    </source>
</evidence>
<evidence type="ECO:0000256" key="8">
    <source>
        <dbReference type="ARBA" id="ARBA00023125"/>
    </source>
</evidence>
<name>A0A7R9F065_9NEOP</name>
<dbReference type="GO" id="GO:0031011">
    <property type="term" value="C:Ino80 complex"/>
    <property type="evidence" value="ECO:0007669"/>
    <property type="project" value="UniProtKB-UniRule"/>
</dbReference>
<evidence type="ECO:0000256" key="1">
    <source>
        <dbReference type="ARBA" id="ARBA00004123"/>
    </source>
</evidence>
<keyword evidence="9 11" id="KW-0234">DNA repair</keyword>
<keyword evidence="12" id="KW-0175">Coiled coil</keyword>
<dbReference type="PANTHER" id="PTHR45685:SF2">
    <property type="entry name" value="CHROMATIN-REMODELING ATPASE INO80"/>
    <property type="match status" value="1"/>
</dbReference>
<dbReference type="InterPro" id="IPR020838">
    <property type="entry name" value="DBINO"/>
</dbReference>
<feature type="coiled-coil region" evidence="12">
    <location>
        <begin position="17"/>
        <end position="62"/>
    </location>
</feature>
<evidence type="ECO:0000256" key="2">
    <source>
        <dbReference type="ARBA" id="ARBA00007025"/>
    </source>
</evidence>
<accession>A0A7R9F065</accession>
<feature type="domain" description="Helicase ATP-binding" evidence="14">
    <location>
        <begin position="188"/>
        <end position="515"/>
    </location>
</feature>
<comment type="subunit">
    <text evidence="11">Component of the INO80 chromatin-remodeling complex.</text>
</comment>
<dbReference type="InterPro" id="IPR000330">
    <property type="entry name" value="SNF2_N"/>
</dbReference>
<dbReference type="PANTHER" id="PTHR45685">
    <property type="entry name" value="HELICASE SRCAP-RELATED"/>
    <property type="match status" value="1"/>
</dbReference>
<feature type="domain" description="DBINO" evidence="15">
    <location>
        <begin position="1"/>
        <end position="86"/>
    </location>
</feature>
<evidence type="ECO:0000256" key="7">
    <source>
        <dbReference type="ARBA" id="ARBA00022840"/>
    </source>
</evidence>
<keyword evidence="5 11" id="KW-0227">DNA damage</keyword>
<dbReference type="PROSITE" id="PS51192">
    <property type="entry name" value="HELICASE_ATP_BIND_1"/>
    <property type="match status" value="1"/>
</dbReference>
<comment type="domain">
    <text evidence="11">The DBINO region is involved in binding to DNA.</text>
</comment>
<reference evidence="16" key="1">
    <citation type="submission" date="2020-11" db="EMBL/GenBank/DDBJ databases">
        <authorList>
            <person name="Tran Van P."/>
        </authorList>
    </citation>
    <scope>NUCLEOTIDE SEQUENCE</scope>
</reference>
<dbReference type="Pfam" id="PF00176">
    <property type="entry name" value="SNF2-rel_dom"/>
    <property type="match status" value="2"/>
</dbReference>
<evidence type="ECO:0000256" key="4">
    <source>
        <dbReference type="ARBA" id="ARBA00022741"/>
    </source>
</evidence>
<comment type="function">
    <text evidence="11">ATPase component of the INO80 complex which remodels chromatin by shifting nucleosomes and is involved in DNA repair.</text>
</comment>
<dbReference type="InterPro" id="IPR014001">
    <property type="entry name" value="Helicase_ATP-bd"/>
</dbReference>
<dbReference type="SMART" id="SM00487">
    <property type="entry name" value="DEXDc"/>
    <property type="match status" value="1"/>
</dbReference>
<dbReference type="GO" id="GO:0005524">
    <property type="term" value="F:ATP binding"/>
    <property type="evidence" value="ECO:0007669"/>
    <property type="project" value="UniProtKB-UniRule"/>
</dbReference>
<organism evidence="16">
    <name type="scientific">Timema bartmani</name>
    <dbReference type="NCBI Taxonomy" id="61472"/>
    <lineage>
        <taxon>Eukaryota</taxon>
        <taxon>Metazoa</taxon>
        <taxon>Ecdysozoa</taxon>
        <taxon>Arthropoda</taxon>
        <taxon>Hexapoda</taxon>
        <taxon>Insecta</taxon>
        <taxon>Pterygota</taxon>
        <taxon>Neoptera</taxon>
        <taxon>Polyneoptera</taxon>
        <taxon>Phasmatodea</taxon>
        <taxon>Timematodea</taxon>
        <taxon>Timematoidea</taxon>
        <taxon>Timematidae</taxon>
        <taxon>Timema</taxon>
    </lineage>
</organism>
<comment type="similarity">
    <text evidence="2 11">Belongs to the SNF2/RAD54 helicase family.</text>
</comment>
<evidence type="ECO:0000259" key="14">
    <source>
        <dbReference type="PROSITE" id="PS51192"/>
    </source>
</evidence>
<feature type="compositionally biased region" description="Low complexity" evidence="13">
    <location>
        <begin position="804"/>
        <end position="819"/>
    </location>
</feature>
<dbReference type="GO" id="GO:0016887">
    <property type="term" value="F:ATP hydrolysis activity"/>
    <property type="evidence" value="ECO:0007669"/>
    <property type="project" value="TreeGrafter"/>
</dbReference>
<keyword evidence="10" id="KW-0539">Nucleus</keyword>
<dbReference type="InterPro" id="IPR049730">
    <property type="entry name" value="SNF2/RAD54-like_C"/>
</dbReference>
<evidence type="ECO:0000256" key="6">
    <source>
        <dbReference type="ARBA" id="ARBA00022801"/>
    </source>
</evidence>
<dbReference type="Gene3D" id="3.40.50.300">
    <property type="entry name" value="P-loop containing nucleotide triphosphate hydrolases"/>
    <property type="match status" value="1"/>
</dbReference>
<evidence type="ECO:0000256" key="13">
    <source>
        <dbReference type="SAM" id="MobiDB-lite"/>
    </source>
</evidence>
<evidence type="ECO:0000256" key="12">
    <source>
        <dbReference type="SAM" id="Coils"/>
    </source>
</evidence>
<dbReference type="Gene3D" id="3.40.50.10810">
    <property type="entry name" value="Tandem AAA-ATPase domain"/>
    <property type="match status" value="2"/>
</dbReference>
<keyword evidence="7 11" id="KW-0067">ATP-binding</keyword>
<dbReference type="CDD" id="cd18793">
    <property type="entry name" value="SF2_C_SNF"/>
    <property type="match status" value="1"/>
</dbReference>
<dbReference type="PROSITE" id="PS51413">
    <property type="entry name" value="DBINO"/>
    <property type="match status" value="1"/>
</dbReference>
<keyword evidence="8 11" id="KW-0238">DNA-binding</keyword>
<dbReference type="EMBL" id="OD566552">
    <property type="protein sequence ID" value="CAD7444223.1"/>
    <property type="molecule type" value="Genomic_DNA"/>
</dbReference>
<dbReference type="Pfam" id="PF00271">
    <property type="entry name" value="Helicase_C"/>
    <property type="match status" value="1"/>
</dbReference>